<sequence length="220" mass="25644">MTPLESFFKNFLEPLSYFVYALVFLLKINRQRSLLNGILFAYYAFAASLLLFASIIAMAVDQADNTWMYNIFYLVTICVLSYYFHGLLITKTKKATVTILLVTNVVIFIWHDVFSGHFFKAFNDQEYAICFISIVMYALLYFDQLLRNVTEQDILFQFDFWLVSGYLVYFLGSFIIILFYRSVDIDDSGNVWALQNIILFLSSVVTLAGYLKIPSPKRMY</sequence>
<evidence type="ECO:0000256" key="1">
    <source>
        <dbReference type="SAM" id="Phobius"/>
    </source>
</evidence>
<evidence type="ECO:0000313" key="2">
    <source>
        <dbReference type="EMBL" id="KAA9034547.1"/>
    </source>
</evidence>
<feature type="transmembrane region" description="Helical" evidence="1">
    <location>
        <begin position="126"/>
        <end position="146"/>
    </location>
</feature>
<gene>
    <name evidence="2" type="ORF">FW778_22180</name>
</gene>
<name>A0A5J5IBR0_9BACT</name>
<feature type="transmembrane region" description="Helical" evidence="1">
    <location>
        <begin position="66"/>
        <end position="84"/>
    </location>
</feature>
<dbReference type="RefSeq" id="WP_150417094.1">
    <property type="nucleotide sequence ID" value="NZ_VYQF01000014.1"/>
</dbReference>
<feature type="transmembrane region" description="Helical" evidence="1">
    <location>
        <begin position="96"/>
        <end position="114"/>
    </location>
</feature>
<dbReference type="EMBL" id="VYQF01000014">
    <property type="protein sequence ID" value="KAA9034547.1"/>
    <property type="molecule type" value="Genomic_DNA"/>
</dbReference>
<feature type="transmembrane region" description="Helical" evidence="1">
    <location>
        <begin position="38"/>
        <end position="60"/>
    </location>
</feature>
<keyword evidence="3" id="KW-1185">Reference proteome</keyword>
<evidence type="ECO:0008006" key="4">
    <source>
        <dbReference type="Google" id="ProtNLM"/>
    </source>
</evidence>
<feature type="transmembrane region" description="Helical" evidence="1">
    <location>
        <begin position="6"/>
        <end position="26"/>
    </location>
</feature>
<comment type="caution">
    <text evidence="2">The sequence shown here is derived from an EMBL/GenBank/DDBJ whole genome shotgun (WGS) entry which is preliminary data.</text>
</comment>
<keyword evidence="1" id="KW-0812">Transmembrane</keyword>
<dbReference type="Proteomes" id="UP000326903">
    <property type="component" value="Unassembled WGS sequence"/>
</dbReference>
<keyword evidence="1" id="KW-1133">Transmembrane helix</keyword>
<proteinExistence type="predicted"/>
<protein>
    <recommendedName>
        <fullName evidence="4">YhhN-like protein</fullName>
    </recommendedName>
</protein>
<feature type="transmembrane region" description="Helical" evidence="1">
    <location>
        <begin position="158"/>
        <end position="180"/>
    </location>
</feature>
<dbReference type="AlphaFoldDB" id="A0A5J5IBR0"/>
<organism evidence="2 3">
    <name type="scientific">Ginsengibacter hankyongi</name>
    <dbReference type="NCBI Taxonomy" id="2607284"/>
    <lineage>
        <taxon>Bacteria</taxon>
        <taxon>Pseudomonadati</taxon>
        <taxon>Bacteroidota</taxon>
        <taxon>Chitinophagia</taxon>
        <taxon>Chitinophagales</taxon>
        <taxon>Chitinophagaceae</taxon>
        <taxon>Ginsengibacter</taxon>
    </lineage>
</organism>
<accession>A0A5J5IBR0</accession>
<keyword evidence="1" id="KW-0472">Membrane</keyword>
<feature type="transmembrane region" description="Helical" evidence="1">
    <location>
        <begin position="192"/>
        <end position="211"/>
    </location>
</feature>
<evidence type="ECO:0000313" key="3">
    <source>
        <dbReference type="Proteomes" id="UP000326903"/>
    </source>
</evidence>
<reference evidence="2 3" key="1">
    <citation type="submission" date="2019-09" db="EMBL/GenBank/DDBJ databases">
        <title>Draft genome sequence of Ginsengibacter sp. BR5-29.</title>
        <authorList>
            <person name="Im W.-T."/>
        </authorList>
    </citation>
    <scope>NUCLEOTIDE SEQUENCE [LARGE SCALE GENOMIC DNA]</scope>
    <source>
        <strain evidence="2 3">BR5-29</strain>
    </source>
</reference>